<dbReference type="EMBL" id="JAACJJ010000028">
    <property type="protein sequence ID" value="KAF5320918.1"/>
    <property type="molecule type" value="Genomic_DNA"/>
</dbReference>
<dbReference type="AlphaFoldDB" id="A0A8H5BED5"/>
<sequence>MALCDRKCLADPASAVDCAGDSTLRMHSGPVEDASWFFWPSDSSLSSLSSRLTLIGLGDLLMLFFGIFSGTPQIMYLTMYIHPFGTGRGARLWRRRSINQLHRKGSYWCVTHYIVPLRFPAELPLCFELRSSGPSSSPYLTCAATVESLSLDGAGLARLVPVSTAGLGIEILCEYDRICIEEGEPRFRGGLDLTQCGEVSGPILSSALIAVVVAVDAASLQAIPKIVNVNHAPPRARGRASERRLS</sequence>
<organism evidence="1 2">
    <name type="scientific">Psilocybe cf. subviscida</name>
    <dbReference type="NCBI Taxonomy" id="2480587"/>
    <lineage>
        <taxon>Eukaryota</taxon>
        <taxon>Fungi</taxon>
        <taxon>Dikarya</taxon>
        <taxon>Basidiomycota</taxon>
        <taxon>Agaricomycotina</taxon>
        <taxon>Agaricomycetes</taxon>
        <taxon>Agaricomycetidae</taxon>
        <taxon>Agaricales</taxon>
        <taxon>Agaricineae</taxon>
        <taxon>Strophariaceae</taxon>
        <taxon>Psilocybe</taxon>
    </lineage>
</organism>
<evidence type="ECO:0000313" key="1">
    <source>
        <dbReference type="EMBL" id="KAF5320918.1"/>
    </source>
</evidence>
<evidence type="ECO:0000313" key="2">
    <source>
        <dbReference type="Proteomes" id="UP000567179"/>
    </source>
</evidence>
<comment type="caution">
    <text evidence="1">The sequence shown here is derived from an EMBL/GenBank/DDBJ whole genome shotgun (WGS) entry which is preliminary data.</text>
</comment>
<reference evidence="1 2" key="1">
    <citation type="journal article" date="2020" name="ISME J.">
        <title>Uncovering the hidden diversity of litter-decomposition mechanisms in mushroom-forming fungi.</title>
        <authorList>
            <person name="Floudas D."/>
            <person name="Bentzer J."/>
            <person name="Ahren D."/>
            <person name="Johansson T."/>
            <person name="Persson P."/>
            <person name="Tunlid A."/>
        </authorList>
    </citation>
    <scope>NUCLEOTIDE SEQUENCE [LARGE SCALE GENOMIC DNA]</scope>
    <source>
        <strain evidence="1 2">CBS 101986</strain>
    </source>
</reference>
<keyword evidence="2" id="KW-1185">Reference proteome</keyword>
<name>A0A8H5BED5_9AGAR</name>
<protein>
    <submittedName>
        <fullName evidence="1">Uncharacterized protein</fullName>
    </submittedName>
</protein>
<gene>
    <name evidence="1" type="ORF">D9619_000037</name>
</gene>
<accession>A0A8H5BED5</accession>
<dbReference type="Proteomes" id="UP000567179">
    <property type="component" value="Unassembled WGS sequence"/>
</dbReference>
<proteinExistence type="predicted"/>